<dbReference type="AlphaFoldDB" id="A0A6A0H0Z6"/>
<reference evidence="2" key="1">
    <citation type="submission" date="2014-08" db="EMBL/GenBank/DDBJ databases">
        <authorList>
            <person name="Murali S."/>
            <person name="Richards S."/>
            <person name="Bandaranaike D."/>
            <person name="Bellair M."/>
            <person name="Blankenburg K."/>
            <person name="Chao H."/>
            <person name="Dinh H."/>
            <person name="Doddapaneni H."/>
            <person name="Dugan-Rocha S."/>
            <person name="Elkadiri S."/>
            <person name="Gnanaolivu R."/>
            <person name="Hughes D."/>
            <person name="Lee S."/>
            <person name="Li M."/>
            <person name="Ming W."/>
            <person name="Munidasa M."/>
            <person name="Muniz J."/>
            <person name="Nguyen L."/>
            <person name="Osuji N."/>
            <person name="Pu L.-L."/>
            <person name="Puazo M."/>
            <person name="Skinner E."/>
            <person name="Qu C."/>
            <person name="Quiroz J."/>
            <person name="Raj R."/>
            <person name="Weissenberger G."/>
            <person name="Xin Y."/>
            <person name="Zou X."/>
            <person name="Han Y."/>
            <person name="Worley K."/>
            <person name="Muzny D."/>
            <person name="Gibbs R."/>
        </authorList>
    </citation>
    <scope>NUCLEOTIDE SEQUENCE</scope>
    <source>
        <strain evidence="2">HAZT.00-mixed</strain>
        <tissue evidence="2">Whole organism</tissue>
    </source>
</reference>
<dbReference type="PANTHER" id="PTHR23278:SF19">
    <property type="entry name" value="OBSCURIN"/>
    <property type="match status" value="1"/>
</dbReference>
<accession>A0A6A0H0Z6</accession>
<dbReference type="PANTHER" id="PTHR23278">
    <property type="entry name" value="SIDESTEP PROTEIN"/>
    <property type="match status" value="1"/>
</dbReference>
<comment type="caution">
    <text evidence="2">The sequence shown here is derived from an EMBL/GenBank/DDBJ whole genome shotgun (WGS) entry which is preliminary data.</text>
</comment>
<reference evidence="2" key="3">
    <citation type="submission" date="2019-06" db="EMBL/GenBank/DDBJ databases">
        <authorList>
            <person name="Poynton C."/>
            <person name="Hasenbein S."/>
            <person name="Benoit J.B."/>
            <person name="Sepulveda M.S."/>
            <person name="Poelchau M.F."/>
            <person name="Murali S.C."/>
            <person name="Chen S."/>
            <person name="Glastad K.M."/>
            <person name="Werren J.H."/>
            <person name="Vineis J.H."/>
            <person name="Bowen J.L."/>
            <person name="Friedrich M."/>
            <person name="Jones J."/>
            <person name="Robertson H.M."/>
            <person name="Feyereisen R."/>
            <person name="Mechler-Hickson A."/>
            <person name="Mathers N."/>
            <person name="Lee C.E."/>
            <person name="Colbourne J.K."/>
            <person name="Biales A."/>
            <person name="Johnston J.S."/>
            <person name="Wellborn G.A."/>
            <person name="Rosendale A.J."/>
            <person name="Cridge A.G."/>
            <person name="Munoz-Torres M.C."/>
            <person name="Bain P.A."/>
            <person name="Manny A.R."/>
            <person name="Major K.M."/>
            <person name="Lambert F.N."/>
            <person name="Vulpe C.D."/>
            <person name="Tuck P."/>
            <person name="Blalock B.J."/>
            <person name="Lin Y.-Y."/>
            <person name="Smith M.E."/>
            <person name="Ochoa-Acuna H."/>
            <person name="Chen M.-J.M."/>
            <person name="Childers C.P."/>
            <person name="Qu J."/>
            <person name="Dugan S."/>
            <person name="Lee S.L."/>
            <person name="Chao H."/>
            <person name="Dinh H."/>
            <person name="Han Y."/>
            <person name="Doddapaneni H."/>
            <person name="Worley K.C."/>
            <person name="Muzny D.M."/>
            <person name="Gibbs R.A."/>
            <person name="Richards S."/>
        </authorList>
    </citation>
    <scope>NUCLEOTIDE SEQUENCE</scope>
    <source>
        <strain evidence="2">HAZT.00-mixed</strain>
        <tissue evidence="2">Whole organism</tissue>
    </source>
</reference>
<proteinExistence type="predicted"/>
<feature type="transmembrane region" description="Helical" evidence="1">
    <location>
        <begin position="155"/>
        <end position="175"/>
    </location>
</feature>
<dbReference type="InterPro" id="IPR036116">
    <property type="entry name" value="FN3_sf"/>
</dbReference>
<sequence length="217" mass="23104">MLVTLSLPLQNKVSVAGRRSSVRYTPKTELDYGTLLCWGTNTVGRQARPCVFHIFPAGPPDPVHNCSQFNLSATDVNVRCSPGFDGGLPQTFIMELYDEQTGKLVANVPVLWARSLPSSGSFSGVVFPLNSKGRGEITPISAVTLRDQAEKRTGVVVSIGGLVVNLCSVVVSIVGVDVNRGSVFVSLEGMVVSHINIVVHAEPLSDRRGSCAVVLSL</sequence>
<dbReference type="Proteomes" id="UP000711488">
    <property type="component" value="Unassembled WGS sequence"/>
</dbReference>
<keyword evidence="1" id="KW-0472">Membrane</keyword>
<name>A0A6A0H0Z6_HYAAZ</name>
<keyword evidence="1" id="KW-0812">Transmembrane</keyword>
<evidence type="ECO:0000256" key="1">
    <source>
        <dbReference type="SAM" id="Phobius"/>
    </source>
</evidence>
<keyword evidence="1" id="KW-1133">Transmembrane helix</keyword>
<protein>
    <submittedName>
        <fullName evidence="2">Uncharacterized protein</fullName>
    </submittedName>
</protein>
<dbReference type="EMBL" id="JQDR03010999">
    <property type="protein sequence ID" value="KAA0193396.1"/>
    <property type="molecule type" value="Genomic_DNA"/>
</dbReference>
<dbReference type="SUPFAM" id="SSF49265">
    <property type="entry name" value="Fibronectin type III"/>
    <property type="match status" value="1"/>
</dbReference>
<reference evidence="2" key="2">
    <citation type="journal article" date="2018" name="Environ. Sci. Technol.">
        <title>The Toxicogenome of Hyalella azteca: A Model for Sediment Ecotoxicology and Evolutionary Toxicology.</title>
        <authorList>
            <person name="Poynton H.C."/>
            <person name="Hasenbein S."/>
            <person name="Benoit J.B."/>
            <person name="Sepulveda M.S."/>
            <person name="Poelchau M.F."/>
            <person name="Hughes D.S.T."/>
            <person name="Murali S.C."/>
            <person name="Chen S."/>
            <person name="Glastad K.M."/>
            <person name="Goodisman M.A.D."/>
            <person name="Werren J.H."/>
            <person name="Vineis J.H."/>
            <person name="Bowen J.L."/>
            <person name="Friedrich M."/>
            <person name="Jones J."/>
            <person name="Robertson H.M."/>
            <person name="Feyereisen R."/>
            <person name="Mechler-Hickson A."/>
            <person name="Mathers N."/>
            <person name="Lee C.E."/>
            <person name="Colbourne J.K."/>
            <person name="Biales A."/>
            <person name="Johnston J.S."/>
            <person name="Wellborn G.A."/>
            <person name="Rosendale A.J."/>
            <person name="Cridge A.G."/>
            <person name="Munoz-Torres M.C."/>
            <person name="Bain P.A."/>
            <person name="Manny A.R."/>
            <person name="Major K.M."/>
            <person name="Lambert F.N."/>
            <person name="Vulpe C.D."/>
            <person name="Tuck P."/>
            <person name="Blalock B.J."/>
            <person name="Lin Y.Y."/>
            <person name="Smith M.E."/>
            <person name="Ochoa-Acuna H."/>
            <person name="Chen M.M."/>
            <person name="Childers C.P."/>
            <person name="Qu J."/>
            <person name="Dugan S."/>
            <person name="Lee S.L."/>
            <person name="Chao H."/>
            <person name="Dinh H."/>
            <person name="Han Y."/>
            <person name="Doddapaneni H."/>
            <person name="Worley K.C."/>
            <person name="Muzny D.M."/>
            <person name="Gibbs R.A."/>
            <person name="Richards S."/>
        </authorList>
    </citation>
    <scope>NUCLEOTIDE SEQUENCE</scope>
    <source>
        <strain evidence="2">HAZT.00-mixed</strain>
        <tissue evidence="2">Whole organism</tissue>
    </source>
</reference>
<gene>
    <name evidence="2" type="ORF">HAZT_HAZT003192</name>
</gene>
<evidence type="ECO:0000313" key="2">
    <source>
        <dbReference type="EMBL" id="KAA0193396.1"/>
    </source>
</evidence>
<organism evidence="2">
    <name type="scientific">Hyalella azteca</name>
    <name type="common">Amphipod</name>
    <dbReference type="NCBI Taxonomy" id="294128"/>
    <lineage>
        <taxon>Eukaryota</taxon>
        <taxon>Metazoa</taxon>
        <taxon>Ecdysozoa</taxon>
        <taxon>Arthropoda</taxon>
        <taxon>Crustacea</taxon>
        <taxon>Multicrustacea</taxon>
        <taxon>Malacostraca</taxon>
        <taxon>Eumalacostraca</taxon>
        <taxon>Peracarida</taxon>
        <taxon>Amphipoda</taxon>
        <taxon>Senticaudata</taxon>
        <taxon>Talitrida</taxon>
        <taxon>Talitroidea</taxon>
        <taxon>Hyalellidae</taxon>
        <taxon>Hyalella</taxon>
    </lineage>
</organism>